<evidence type="ECO:0000256" key="1">
    <source>
        <dbReference type="ARBA" id="ARBA00022490"/>
    </source>
</evidence>
<gene>
    <name evidence="6" type="primary">rsmI</name>
    <name evidence="8" type="ORF">A3B49_00500</name>
</gene>
<reference evidence="8 9" key="1">
    <citation type="journal article" date="2016" name="Nat. Commun.">
        <title>Thousands of microbial genomes shed light on interconnected biogeochemical processes in an aquifer system.</title>
        <authorList>
            <person name="Anantharaman K."/>
            <person name="Brown C.T."/>
            <person name="Hug L.A."/>
            <person name="Sharon I."/>
            <person name="Castelle C.J."/>
            <person name="Probst A.J."/>
            <person name="Thomas B.C."/>
            <person name="Singh A."/>
            <person name="Wilkins M.J."/>
            <person name="Karaoz U."/>
            <person name="Brodie E.L."/>
            <person name="Williams K.H."/>
            <person name="Hubbard S.S."/>
            <person name="Banfield J.F."/>
        </authorList>
    </citation>
    <scope>NUCLEOTIDE SEQUENCE [LARGE SCALE GENOMIC DNA]</scope>
</reference>
<name>A0A1F5MIZ8_9BACT</name>
<feature type="domain" description="Tetrapyrrole methylase" evidence="7">
    <location>
        <begin position="1"/>
        <end position="198"/>
    </location>
</feature>
<evidence type="ECO:0000313" key="8">
    <source>
        <dbReference type="EMBL" id="OGE65357.1"/>
    </source>
</evidence>
<dbReference type="GO" id="GO:0070677">
    <property type="term" value="F:rRNA (cytosine-2'-O-)-methyltransferase activity"/>
    <property type="evidence" value="ECO:0007669"/>
    <property type="project" value="UniProtKB-UniRule"/>
</dbReference>
<evidence type="ECO:0000259" key="7">
    <source>
        <dbReference type="Pfam" id="PF00590"/>
    </source>
</evidence>
<comment type="catalytic activity">
    <reaction evidence="6">
        <text>cytidine(1402) in 16S rRNA + S-adenosyl-L-methionine = 2'-O-methylcytidine(1402) in 16S rRNA + S-adenosyl-L-homocysteine + H(+)</text>
        <dbReference type="Rhea" id="RHEA:42924"/>
        <dbReference type="Rhea" id="RHEA-COMP:10285"/>
        <dbReference type="Rhea" id="RHEA-COMP:10286"/>
        <dbReference type="ChEBI" id="CHEBI:15378"/>
        <dbReference type="ChEBI" id="CHEBI:57856"/>
        <dbReference type="ChEBI" id="CHEBI:59789"/>
        <dbReference type="ChEBI" id="CHEBI:74495"/>
        <dbReference type="ChEBI" id="CHEBI:82748"/>
        <dbReference type="EC" id="2.1.1.198"/>
    </reaction>
</comment>
<dbReference type="PANTHER" id="PTHR46111">
    <property type="entry name" value="RIBOSOMAL RNA SMALL SUBUNIT METHYLTRANSFERASE I"/>
    <property type="match status" value="1"/>
</dbReference>
<dbReference type="AlphaFoldDB" id="A0A1F5MIZ8"/>
<dbReference type="PIRSF" id="PIRSF005917">
    <property type="entry name" value="MTase_YraL"/>
    <property type="match status" value="1"/>
</dbReference>
<dbReference type="PROSITE" id="PS01296">
    <property type="entry name" value="RSMI"/>
    <property type="match status" value="1"/>
</dbReference>
<dbReference type="Gene3D" id="3.30.950.10">
    <property type="entry name" value="Methyltransferase, Cobalt-precorrin-4 Transmethylase, Domain 2"/>
    <property type="match status" value="1"/>
</dbReference>
<keyword evidence="1 6" id="KW-0963">Cytoplasm</keyword>
<sequence>MLYIVPTPIGNLKDITLRALEVLKEVDAIICEDTRRTSILLAHFQIQKPLFVLNDFNELKEFPKLLQRLVQGENLALVSDAGTPLVSDPGYKLIRSCLEGNIPLDSLPGPSSILPALTLCGLPPDKFLFLGYPPEKPGHRADLFKRLKQEQQNIKSTSIFLVSPHKLIKTLQEILTVLGDINVVLASELTKIHQNISAKLISEHLKIFAKSPPRGEFVLLFNLSSNQ</sequence>
<dbReference type="Pfam" id="PF00590">
    <property type="entry name" value="TP_methylase"/>
    <property type="match status" value="1"/>
</dbReference>
<evidence type="ECO:0000256" key="5">
    <source>
        <dbReference type="ARBA" id="ARBA00022691"/>
    </source>
</evidence>
<comment type="caution">
    <text evidence="8">The sequence shown here is derived from an EMBL/GenBank/DDBJ whole genome shotgun (WGS) entry which is preliminary data.</text>
</comment>
<dbReference type="SUPFAM" id="SSF53790">
    <property type="entry name" value="Tetrapyrrole methylase"/>
    <property type="match status" value="1"/>
</dbReference>
<comment type="subcellular location">
    <subcellularLocation>
        <location evidence="6">Cytoplasm</location>
    </subcellularLocation>
</comment>
<dbReference type="Proteomes" id="UP000178017">
    <property type="component" value="Unassembled WGS sequence"/>
</dbReference>
<dbReference type="InterPro" id="IPR018063">
    <property type="entry name" value="SAM_MeTrfase_RsmI_CS"/>
</dbReference>
<evidence type="ECO:0000313" key="9">
    <source>
        <dbReference type="Proteomes" id="UP000178017"/>
    </source>
</evidence>
<keyword evidence="5 6" id="KW-0949">S-adenosyl-L-methionine</keyword>
<dbReference type="Gene3D" id="3.40.1010.10">
    <property type="entry name" value="Cobalt-precorrin-4 Transmethylase, Domain 1"/>
    <property type="match status" value="1"/>
</dbReference>
<dbReference type="PANTHER" id="PTHR46111:SF1">
    <property type="entry name" value="RIBOSOMAL RNA SMALL SUBUNIT METHYLTRANSFERASE I"/>
    <property type="match status" value="1"/>
</dbReference>
<organism evidence="8 9">
    <name type="scientific">Candidatus Daviesbacteria bacterium RIFCSPLOWO2_01_FULL_40_24</name>
    <dbReference type="NCBI Taxonomy" id="1797787"/>
    <lineage>
        <taxon>Bacteria</taxon>
        <taxon>Candidatus Daviesiibacteriota</taxon>
    </lineage>
</organism>
<dbReference type="EMBL" id="MFDO01000018">
    <property type="protein sequence ID" value="OGE65357.1"/>
    <property type="molecule type" value="Genomic_DNA"/>
</dbReference>
<comment type="similarity">
    <text evidence="6">Belongs to the methyltransferase superfamily. RsmI family.</text>
</comment>
<dbReference type="InterPro" id="IPR014777">
    <property type="entry name" value="4pyrrole_Mease_sub1"/>
</dbReference>
<dbReference type="NCBIfam" id="TIGR00096">
    <property type="entry name" value="16S rRNA (cytidine(1402)-2'-O)-methyltransferase"/>
    <property type="match status" value="1"/>
</dbReference>
<dbReference type="InterPro" id="IPR000878">
    <property type="entry name" value="4pyrrol_Mease"/>
</dbReference>
<comment type="function">
    <text evidence="6">Catalyzes the 2'-O-methylation of the ribose of cytidine 1402 (C1402) in 16S rRNA.</text>
</comment>
<evidence type="ECO:0000256" key="3">
    <source>
        <dbReference type="ARBA" id="ARBA00022603"/>
    </source>
</evidence>
<dbReference type="InterPro" id="IPR035996">
    <property type="entry name" value="4pyrrol_Methylase_sf"/>
</dbReference>
<dbReference type="CDD" id="cd11648">
    <property type="entry name" value="RsmI"/>
    <property type="match status" value="1"/>
</dbReference>
<evidence type="ECO:0000256" key="6">
    <source>
        <dbReference type="HAMAP-Rule" id="MF_01877"/>
    </source>
</evidence>
<evidence type="ECO:0000256" key="4">
    <source>
        <dbReference type="ARBA" id="ARBA00022679"/>
    </source>
</evidence>
<dbReference type="FunFam" id="3.40.1010.10:FF:000007">
    <property type="entry name" value="Ribosomal RNA small subunit methyltransferase I"/>
    <property type="match status" value="1"/>
</dbReference>
<keyword evidence="3 6" id="KW-0489">Methyltransferase</keyword>
<dbReference type="InterPro" id="IPR014776">
    <property type="entry name" value="4pyrrole_Mease_sub2"/>
</dbReference>
<dbReference type="HAMAP" id="MF_01877">
    <property type="entry name" value="16SrRNA_methyltr_I"/>
    <property type="match status" value="1"/>
</dbReference>
<dbReference type="EC" id="2.1.1.198" evidence="6"/>
<keyword evidence="4 6" id="KW-0808">Transferase</keyword>
<evidence type="ECO:0000256" key="2">
    <source>
        <dbReference type="ARBA" id="ARBA00022552"/>
    </source>
</evidence>
<keyword evidence="2 6" id="KW-0698">rRNA processing</keyword>
<accession>A0A1F5MIZ8</accession>
<protein>
    <recommendedName>
        <fullName evidence="6">Ribosomal RNA small subunit methyltransferase I</fullName>
        <ecNumber evidence="6">2.1.1.198</ecNumber>
    </recommendedName>
    <alternativeName>
        <fullName evidence="6">16S rRNA 2'-O-ribose C1402 methyltransferase</fullName>
    </alternativeName>
    <alternativeName>
        <fullName evidence="6">rRNA (cytidine-2'-O-)-methyltransferase RsmI</fullName>
    </alternativeName>
</protein>
<dbReference type="GO" id="GO:0005737">
    <property type="term" value="C:cytoplasm"/>
    <property type="evidence" value="ECO:0007669"/>
    <property type="project" value="UniProtKB-SubCell"/>
</dbReference>
<proteinExistence type="inferred from homology"/>
<dbReference type="InterPro" id="IPR008189">
    <property type="entry name" value="rRNA_ssu_MeTfrase_I"/>
</dbReference>